<dbReference type="Proteomes" id="UP001232117">
    <property type="component" value="Chromosome"/>
</dbReference>
<evidence type="ECO:0000256" key="3">
    <source>
        <dbReference type="ARBA" id="ARBA00023163"/>
    </source>
</evidence>
<gene>
    <name evidence="5" type="ORF">MG292_02465</name>
</gene>
<feature type="domain" description="HTH araC/xylS-type" evidence="4">
    <location>
        <begin position="134"/>
        <end position="233"/>
    </location>
</feature>
<dbReference type="InterPro" id="IPR009057">
    <property type="entry name" value="Homeodomain-like_sf"/>
</dbReference>
<sequence>MPSSTFRYVAFPHFNTGLSFFKGATIFRNYPQITITESEPKGIQIELLGKYNSPLLIDFKGKIQEVSIIFKPLGINRFFRENYQSIAPHFSQELLHETWKSFGNQLTFTASDLPDLESFLLSQYEATPELHPIQKALSMLNDSNEKRAVTEIANELGFNLKTFQRYFNKYMGCSPTEYRRISRFRNSLTNKFNSSELKNFTDITYEEGYYDQSYLIKEFRKLTNHNPKDFFKLTSKVDGDKIVWELK</sequence>
<name>A0ABY8N949_9FLAO</name>
<dbReference type="PROSITE" id="PS01124">
    <property type="entry name" value="HTH_ARAC_FAMILY_2"/>
    <property type="match status" value="1"/>
</dbReference>
<evidence type="ECO:0000256" key="2">
    <source>
        <dbReference type="ARBA" id="ARBA00023125"/>
    </source>
</evidence>
<keyword evidence="6" id="KW-1185">Reference proteome</keyword>
<evidence type="ECO:0000313" key="5">
    <source>
        <dbReference type="EMBL" id="WGK95111.1"/>
    </source>
</evidence>
<dbReference type="Gene3D" id="1.10.10.60">
    <property type="entry name" value="Homeodomain-like"/>
    <property type="match status" value="2"/>
</dbReference>
<proteinExistence type="predicted"/>
<dbReference type="PANTHER" id="PTHR43280">
    <property type="entry name" value="ARAC-FAMILY TRANSCRIPTIONAL REGULATOR"/>
    <property type="match status" value="1"/>
</dbReference>
<dbReference type="InterPro" id="IPR018060">
    <property type="entry name" value="HTH_AraC"/>
</dbReference>
<keyword evidence="2" id="KW-0238">DNA-binding</keyword>
<accession>A0ABY8N949</accession>
<dbReference type="EMBL" id="CP092332">
    <property type="protein sequence ID" value="WGK95111.1"/>
    <property type="molecule type" value="Genomic_DNA"/>
</dbReference>
<keyword evidence="1" id="KW-0805">Transcription regulation</keyword>
<protein>
    <submittedName>
        <fullName evidence="5">AraC family transcriptional regulator</fullName>
    </submittedName>
</protein>
<evidence type="ECO:0000313" key="6">
    <source>
        <dbReference type="Proteomes" id="UP001232117"/>
    </source>
</evidence>
<dbReference type="PANTHER" id="PTHR43280:SF28">
    <property type="entry name" value="HTH-TYPE TRANSCRIPTIONAL ACTIVATOR RHAS"/>
    <property type="match status" value="1"/>
</dbReference>
<dbReference type="SUPFAM" id="SSF46689">
    <property type="entry name" value="Homeodomain-like"/>
    <property type="match status" value="1"/>
</dbReference>
<dbReference type="Pfam" id="PF12833">
    <property type="entry name" value="HTH_18"/>
    <property type="match status" value="1"/>
</dbReference>
<evidence type="ECO:0000259" key="4">
    <source>
        <dbReference type="PROSITE" id="PS01124"/>
    </source>
</evidence>
<evidence type="ECO:0000256" key="1">
    <source>
        <dbReference type="ARBA" id="ARBA00023015"/>
    </source>
</evidence>
<organism evidence="5 6">
    <name type="scientific">Flavobacterium keumense</name>
    <dbReference type="NCBI Taxonomy" id="1306518"/>
    <lineage>
        <taxon>Bacteria</taxon>
        <taxon>Pseudomonadati</taxon>
        <taxon>Bacteroidota</taxon>
        <taxon>Flavobacteriia</taxon>
        <taxon>Flavobacteriales</taxon>
        <taxon>Flavobacteriaceae</taxon>
        <taxon>Flavobacterium</taxon>
    </lineage>
</organism>
<keyword evidence="3" id="KW-0804">Transcription</keyword>
<reference evidence="5 6" key="1">
    <citation type="submission" date="2023-06" db="EMBL/GenBank/DDBJ databases">
        <title>Complete Genome Sequence of Flavobacterium keumense K3R-10.</title>
        <authorList>
            <person name="Jeong H."/>
            <person name="Jhang S.Y."/>
            <person name="Kim J.N."/>
        </authorList>
    </citation>
    <scope>NUCLEOTIDE SEQUENCE [LARGE SCALE GENOMIC DNA]</scope>
    <source>
        <strain evidence="5 6">K3R-10</strain>
    </source>
</reference>
<dbReference type="SMART" id="SM00342">
    <property type="entry name" value="HTH_ARAC"/>
    <property type="match status" value="1"/>
</dbReference>